<feature type="region of interest" description="Disordered" evidence="1">
    <location>
        <begin position="1"/>
        <end position="41"/>
    </location>
</feature>
<dbReference type="Proteomes" id="UP000279594">
    <property type="component" value="Chromosome"/>
</dbReference>
<accession>A0A3G2ECW9</accession>
<name>A0A3G2ECW9_9BURK</name>
<protein>
    <submittedName>
        <fullName evidence="2">Uncharacterized protein</fullName>
    </submittedName>
</protein>
<gene>
    <name evidence="2" type="ORF">D9M09_17770</name>
</gene>
<evidence type="ECO:0000313" key="3">
    <source>
        <dbReference type="Proteomes" id="UP000279594"/>
    </source>
</evidence>
<dbReference type="AlphaFoldDB" id="A0A3G2ECW9"/>
<sequence>MDGGEEGPGHMRRSRQVGKPYFTGWAASGSRKQVRSAPETGAQDTMYKMLTYMCIFLRQKN</sequence>
<keyword evidence="3" id="KW-1185">Reference proteome</keyword>
<evidence type="ECO:0000256" key="1">
    <source>
        <dbReference type="SAM" id="MobiDB-lite"/>
    </source>
</evidence>
<proteinExistence type="predicted"/>
<organism evidence="2 3">
    <name type="scientific">Janthinobacterium agaricidamnosum</name>
    <dbReference type="NCBI Taxonomy" id="55508"/>
    <lineage>
        <taxon>Bacteria</taxon>
        <taxon>Pseudomonadati</taxon>
        <taxon>Pseudomonadota</taxon>
        <taxon>Betaproteobacteria</taxon>
        <taxon>Burkholderiales</taxon>
        <taxon>Oxalobacteraceae</taxon>
        <taxon>Janthinobacterium</taxon>
    </lineage>
</organism>
<dbReference type="EMBL" id="CP033019">
    <property type="protein sequence ID" value="AYM77436.1"/>
    <property type="molecule type" value="Genomic_DNA"/>
</dbReference>
<evidence type="ECO:0000313" key="2">
    <source>
        <dbReference type="EMBL" id="AYM77436.1"/>
    </source>
</evidence>
<reference evidence="2 3" key="1">
    <citation type="submission" date="2018-10" db="EMBL/GenBank/DDBJ databases">
        <title>Effects of UV and annual dynamics of microbial communities in freshwater RAS systems.</title>
        <authorList>
            <person name="Bekkelund A.K."/>
            <person name="Hansen B.R."/>
            <person name="Stokken H."/>
            <person name="Eriksen B.F."/>
            <person name="Kashulin N.A."/>
        </authorList>
    </citation>
    <scope>NUCLEOTIDE SEQUENCE [LARGE SCALE GENOMIC DNA]</scope>
    <source>
        <strain evidence="2 3">BHSEK</strain>
    </source>
</reference>